<reference evidence="1 2" key="1">
    <citation type="submission" date="2023-09" db="EMBL/GenBank/DDBJ databases">
        <title>Complete Genome and Methylome dissection of Bacillus brevis NEB573 original source of BbsI restriction endonuclease.</title>
        <authorList>
            <person name="Fomenkov A."/>
            <person name="Roberts R.D."/>
        </authorList>
    </citation>
    <scope>NUCLEOTIDE SEQUENCE [LARGE SCALE GENOMIC DNA]</scope>
    <source>
        <strain evidence="1 2">NEB573</strain>
    </source>
</reference>
<evidence type="ECO:0000313" key="1">
    <source>
        <dbReference type="EMBL" id="WNC17029.1"/>
    </source>
</evidence>
<sequence length="164" mass="19430">MDPLHSREKDEFLSALETIKELEQSDFETYSIVKNRETGEHFLRYALSHINLSEGGRREHYDHFLPLESDDVLGLIFGEQSYRFPDFWRSPYLRSGNDNRLIPFDPTENYDLEEDAAAELAMLKELEQFKAQWMNAENLSAEDKEKMTQEYFAQLDKILRKPEE</sequence>
<name>A0ABY9TAY1_BREBE</name>
<protein>
    <recommendedName>
        <fullName evidence="3">DUF4303 domain-containing protein</fullName>
    </recommendedName>
</protein>
<dbReference type="EMBL" id="CP134050">
    <property type="protein sequence ID" value="WNC17029.1"/>
    <property type="molecule type" value="Genomic_DNA"/>
</dbReference>
<organism evidence="1 2">
    <name type="scientific">Brevibacillus brevis</name>
    <name type="common">Bacillus brevis</name>
    <dbReference type="NCBI Taxonomy" id="1393"/>
    <lineage>
        <taxon>Bacteria</taxon>
        <taxon>Bacillati</taxon>
        <taxon>Bacillota</taxon>
        <taxon>Bacilli</taxon>
        <taxon>Bacillales</taxon>
        <taxon>Paenibacillaceae</taxon>
        <taxon>Brevibacillus</taxon>
    </lineage>
</organism>
<evidence type="ECO:0000313" key="2">
    <source>
        <dbReference type="Proteomes" id="UP001256827"/>
    </source>
</evidence>
<dbReference type="Proteomes" id="UP001256827">
    <property type="component" value="Chromosome"/>
</dbReference>
<accession>A0ABY9TAY1</accession>
<gene>
    <name evidence="1" type="ORF">RGB73_12185</name>
</gene>
<keyword evidence="2" id="KW-1185">Reference proteome</keyword>
<proteinExistence type="predicted"/>
<dbReference type="RefSeq" id="WP_310772336.1">
    <property type="nucleotide sequence ID" value="NZ_CP134050.1"/>
</dbReference>
<evidence type="ECO:0008006" key="3">
    <source>
        <dbReference type="Google" id="ProtNLM"/>
    </source>
</evidence>